<keyword evidence="2" id="KW-0548">Nucleotidyltransferase</keyword>
<dbReference type="PANTHER" id="PTHR10953:SF102">
    <property type="entry name" value="ADENYLYLTRANSFERASE AND SULFURTRANSFERASE MOCS3"/>
    <property type="match status" value="1"/>
</dbReference>
<dbReference type="AlphaFoldDB" id="A0A4V2G4B9"/>
<evidence type="ECO:0000259" key="1">
    <source>
        <dbReference type="Pfam" id="PF00899"/>
    </source>
</evidence>
<proteinExistence type="predicted"/>
<accession>A0A4V2G4B9</accession>
<dbReference type="PANTHER" id="PTHR10953">
    <property type="entry name" value="UBIQUITIN-ACTIVATING ENZYME E1"/>
    <property type="match status" value="1"/>
</dbReference>
<keyword evidence="2" id="KW-0808">Transferase</keyword>
<evidence type="ECO:0000313" key="2">
    <source>
        <dbReference type="EMBL" id="RZU40316.1"/>
    </source>
</evidence>
<dbReference type="Proteomes" id="UP000292958">
    <property type="component" value="Unassembled WGS sequence"/>
</dbReference>
<dbReference type="InterPro" id="IPR045886">
    <property type="entry name" value="ThiF/MoeB/HesA"/>
</dbReference>
<dbReference type="CDD" id="cd01483">
    <property type="entry name" value="E1_enzyme_family"/>
    <property type="match status" value="1"/>
</dbReference>
<dbReference type="Pfam" id="PF00899">
    <property type="entry name" value="ThiF"/>
    <property type="match status" value="1"/>
</dbReference>
<dbReference type="SUPFAM" id="SSF69572">
    <property type="entry name" value="Activating enzymes of the ubiquitin-like proteins"/>
    <property type="match status" value="1"/>
</dbReference>
<dbReference type="InterPro" id="IPR035985">
    <property type="entry name" value="Ubiquitin-activating_enz"/>
</dbReference>
<feature type="domain" description="THIF-type NAD/FAD binding fold" evidence="1">
    <location>
        <begin position="4"/>
        <end position="207"/>
    </location>
</feature>
<protein>
    <submittedName>
        <fullName evidence="2">Adenylyltransferase/sulfurtransferase</fullName>
    </submittedName>
</protein>
<dbReference type="GO" id="GO:0005737">
    <property type="term" value="C:cytoplasm"/>
    <property type="evidence" value="ECO:0007669"/>
    <property type="project" value="TreeGrafter"/>
</dbReference>
<dbReference type="GO" id="GO:0004792">
    <property type="term" value="F:thiosulfate-cyanide sulfurtransferase activity"/>
    <property type="evidence" value="ECO:0007669"/>
    <property type="project" value="TreeGrafter"/>
</dbReference>
<name>A0A4V2G4B9_9BACT</name>
<sequence length="297" mass="32348">MFHRVLVAGVGALGSEVVKNLGLLGCKSVLLADADVIEEKNIAKSVLLREGTLAGQSKISCCLARLRNWFPQTHWDGAAVEIADIEPERFQEADILFSCVDTDLARTEIAALSAKYELPVCDAGLGGTSTRVGRVSWFPGTRSAACFACLLSSRRRAALFSLWESEVYACWAQEADAEDTWTSTPTMASIVAGLQVELAVSAINNADAAFSVHLDLDQAPVSRTIQHHRSVECPLHVEVPDTLFPICARAECGQCGRQFSPDRRIGWLRRWGTCPACGSRELIVRESRHDQLAGTFS</sequence>
<dbReference type="InterPro" id="IPR000594">
    <property type="entry name" value="ThiF_NAD_FAD-bd"/>
</dbReference>
<evidence type="ECO:0000313" key="3">
    <source>
        <dbReference type="Proteomes" id="UP000292958"/>
    </source>
</evidence>
<dbReference type="OrthoDB" id="6377837at2"/>
<dbReference type="EMBL" id="SHKW01000001">
    <property type="protein sequence ID" value="RZU40316.1"/>
    <property type="molecule type" value="Genomic_DNA"/>
</dbReference>
<dbReference type="RefSeq" id="WP_130418396.1">
    <property type="nucleotide sequence ID" value="NZ_SHKW01000001.1"/>
</dbReference>
<dbReference type="GO" id="GO:0016779">
    <property type="term" value="F:nucleotidyltransferase activity"/>
    <property type="evidence" value="ECO:0007669"/>
    <property type="project" value="UniProtKB-KW"/>
</dbReference>
<dbReference type="GO" id="GO:0008641">
    <property type="term" value="F:ubiquitin-like modifier activating enzyme activity"/>
    <property type="evidence" value="ECO:0007669"/>
    <property type="project" value="InterPro"/>
</dbReference>
<organism evidence="2 3">
    <name type="scientific">Edaphobacter modestus</name>
    <dbReference type="NCBI Taxonomy" id="388466"/>
    <lineage>
        <taxon>Bacteria</taxon>
        <taxon>Pseudomonadati</taxon>
        <taxon>Acidobacteriota</taxon>
        <taxon>Terriglobia</taxon>
        <taxon>Terriglobales</taxon>
        <taxon>Acidobacteriaceae</taxon>
        <taxon>Edaphobacter</taxon>
    </lineage>
</organism>
<keyword evidence="3" id="KW-1185">Reference proteome</keyword>
<dbReference type="Gene3D" id="3.40.50.720">
    <property type="entry name" value="NAD(P)-binding Rossmann-like Domain"/>
    <property type="match status" value="1"/>
</dbReference>
<reference evidence="2 3" key="1">
    <citation type="submission" date="2019-02" db="EMBL/GenBank/DDBJ databases">
        <title>Genomic Encyclopedia of Archaeal and Bacterial Type Strains, Phase II (KMG-II): from individual species to whole genera.</title>
        <authorList>
            <person name="Goeker M."/>
        </authorList>
    </citation>
    <scope>NUCLEOTIDE SEQUENCE [LARGE SCALE GENOMIC DNA]</scope>
    <source>
        <strain evidence="2 3">DSM 18101</strain>
    </source>
</reference>
<gene>
    <name evidence="2" type="ORF">BDD14_1762</name>
</gene>
<comment type="caution">
    <text evidence="2">The sequence shown here is derived from an EMBL/GenBank/DDBJ whole genome shotgun (WGS) entry which is preliminary data.</text>
</comment>